<organism evidence="9 10">
    <name type="scientific">Alosa alosa</name>
    <name type="common">allis shad</name>
    <dbReference type="NCBI Taxonomy" id="278164"/>
    <lineage>
        <taxon>Eukaryota</taxon>
        <taxon>Metazoa</taxon>
        <taxon>Chordata</taxon>
        <taxon>Craniata</taxon>
        <taxon>Vertebrata</taxon>
        <taxon>Euteleostomi</taxon>
        <taxon>Actinopterygii</taxon>
        <taxon>Neopterygii</taxon>
        <taxon>Teleostei</taxon>
        <taxon>Clupei</taxon>
        <taxon>Clupeiformes</taxon>
        <taxon>Clupeoidei</taxon>
        <taxon>Clupeidae</taxon>
        <taxon>Alosa</taxon>
    </lineage>
</organism>
<keyword evidence="6" id="KW-0175">Coiled coil</keyword>
<dbReference type="Proteomes" id="UP000823561">
    <property type="component" value="Chromosome 20"/>
</dbReference>
<reference evidence="9" key="1">
    <citation type="submission" date="2020-10" db="EMBL/GenBank/DDBJ databases">
        <title>Chromosome-scale genome assembly of the Allis shad, Alosa alosa.</title>
        <authorList>
            <person name="Margot Z."/>
            <person name="Christophe K."/>
            <person name="Cabau C."/>
            <person name="Louis A."/>
            <person name="Berthelot C."/>
            <person name="Parey E."/>
            <person name="Roest Crollius H."/>
            <person name="Montfort J."/>
            <person name="Robinson-Rechavi M."/>
            <person name="Bucao C."/>
            <person name="Bouchez O."/>
            <person name="Gislard M."/>
            <person name="Lluch J."/>
            <person name="Milhes M."/>
            <person name="Lampietro C."/>
            <person name="Lopez Roques C."/>
            <person name="Donnadieu C."/>
            <person name="Braasch I."/>
            <person name="Desvignes T."/>
            <person name="Postlethwait J."/>
            <person name="Bobe J."/>
            <person name="Guiguen Y."/>
        </authorList>
    </citation>
    <scope>NUCLEOTIDE SEQUENCE</scope>
    <source>
        <strain evidence="9">M-15738</strain>
        <tissue evidence="9">Blood</tissue>
    </source>
</reference>
<evidence type="ECO:0000256" key="1">
    <source>
        <dbReference type="ARBA" id="ARBA00022723"/>
    </source>
</evidence>
<evidence type="ECO:0000256" key="3">
    <source>
        <dbReference type="ARBA" id="ARBA00022833"/>
    </source>
</evidence>
<name>A0AAV6FUU6_9TELE</name>
<comment type="caution">
    <text evidence="9">The sequence shown here is derived from an EMBL/GenBank/DDBJ whole genome shotgun (WGS) entry which is preliminary data.</text>
</comment>
<feature type="coiled-coil region" evidence="6">
    <location>
        <begin position="179"/>
        <end position="220"/>
    </location>
</feature>
<evidence type="ECO:0000256" key="4">
    <source>
        <dbReference type="ARBA" id="ARBA00023125"/>
    </source>
</evidence>
<dbReference type="Pfam" id="PF05485">
    <property type="entry name" value="THAP"/>
    <property type="match status" value="1"/>
</dbReference>
<evidence type="ECO:0000256" key="7">
    <source>
        <dbReference type="SAM" id="MobiDB-lite"/>
    </source>
</evidence>
<evidence type="ECO:0000259" key="8">
    <source>
        <dbReference type="PROSITE" id="PS50950"/>
    </source>
</evidence>
<evidence type="ECO:0000256" key="2">
    <source>
        <dbReference type="ARBA" id="ARBA00022771"/>
    </source>
</evidence>
<dbReference type="GO" id="GO:0003677">
    <property type="term" value="F:DNA binding"/>
    <property type="evidence" value="ECO:0007669"/>
    <property type="project" value="UniProtKB-UniRule"/>
</dbReference>
<feature type="domain" description="THAP-type" evidence="8">
    <location>
        <begin position="1"/>
        <end position="79"/>
    </location>
</feature>
<evidence type="ECO:0000256" key="6">
    <source>
        <dbReference type="SAM" id="Coils"/>
    </source>
</evidence>
<dbReference type="EMBL" id="JADWDJ010000020">
    <property type="protein sequence ID" value="KAG5264937.1"/>
    <property type="molecule type" value="Genomic_DNA"/>
</dbReference>
<dbReference type="SMART" id="SM00980">
    <property type="entry name" value="THAP"/>
    <property type="match status" value="1"/>
</dbReference>
<gene>
    <name evidence="9" type="ORF">AALO_G00259650</name>
</gene>
<dbReference type="PANTHER" id="PTHR47696">
    <property type="entry name" value="THAP DOMAIN-CONTAINING PROTEIN 2"/>
    <property type="match status" value="1"/>
</dbReference>
<sequence length="292" mass="33312">MPCCAAYGCSVQPGRGKRLHYFPREPTRRKLWEQRVRRKNWKANNFSLLCEDHFDETQYESHRADGLRKLKPNAIPTQFVFTKPKTSRSRRPPNRHITNSVALKDVMVSDGATKKVSQDHSYCSTSLDTAQPEIHRSEPSADDGTEQGIPDCNPNSINVDLPSNNPTQWVCLPHASCPVMSCEEKLKALANKVLRLQQTLAKERREKWKILKQRKQLEEKVSRVFNKDQLAKLCQSSTRGTKWSDDTIKKGLQLQLVCGVAGYELLLAQKQPLPSVRSLRRVLVLEKKSPSL</sequence>
<evidence type="ECO:0000313" key="9">
    <source>
        <dbReference type="EMBL" id="KAG5264937.1"/>
    </source>
</evidence>
<dbReference type="SMART" id="SM00692">
    <property type="entry name" value="DM3"/>
    <property type="match status" value="1"/>
</dbReference>
<dbReference type="Gene3D" id="6.20.210.20">
    <property type="entry name" value="THAP domain"/>
    <property type="match status" value="1"/>
</dbReference>
<evidence type="ECO:0000256" key="5">
    <source>
        <dbReference type="PROSITE-ProRule" id="PRU00309"/>
    </source>
</evidence>
<dbReference type="InterPro" id="IPR026521">
    <property type="entry name" value="THAP2"/>
</dbReference>
<dbReference type="PANTHER" id="PTHR47696:SF2">
    <property type="entry name" value="PROVISIONAL ORTHOLOG OF THAP DOMAIN CONTAINING 1"/>
    <property type="match status" value="1"/>
</dbReference>
<evidence type="ECO:0000313" key="10">
    <source>
        <dbReference type="Proteomes" id="UP000823561"/>
    </source>
</evidence>
<keyword evidence="2 5" id="KW-0863">Zinc-finger</keyword>
<keyword evidence="3" id="KW-0862">Zinc</keyword>
<dbReference type="AlphaFoldDB" id="A0AAV6FUU6"/>
<accession>A0AAV6FUU6</accession>
<proteinExistence type="predicted"/>
<keyword evidence="10" id="KW-1185">Reference proteome</keyword>
<dbReference type="InterPro" id="IPR006612">
    <property type="entry name" value="THAP_Znf"/>
</dbReference>
<keyword evidence="4 5" id="KW-0238">DNA-binding</keyword>
<dbReference type="GO" id="GO:0008270">
    <property type="term" value="F:zinc ion binding"/>
    <property type="evidence" value="ECO:0007669"/>
    <property type="project" value="UniProtKB-KW"/>
</dbReference>
<dbReference type="InterPro" id="IPR038441">
    <property type="entry name" value="THAP_Znf_sf"/>
</dbReference>
<dbReference type="SUPFAM" id="SSF57716">
    <property type="entry name" value="Glucocorticoid receptor-like (DNA-binding domain)"/>
    <property type="match status" value="1"/>
</dbReference>
<feature type="compositionally biased region" description="Polar residues" evidence="7">
    <location>
        <begin position="119"/>
        <end position="129"/>
    </location>
</feature>
<dbReference type="PROSITE" id="PS50950">
    <property type="entry name" value="ZF_THAP"/>
    <property type="match status" value="1"/>
</dbReference>
<keyword evidence="1" id="KW-0479">Metal-binding</keyword>
<feature type="region of interest" description="Disordered" evidence="7">
    <location>
        <begin position="119"/>
        <end position="156"/>
    </location>
</feature>
<protein>
    <recommendedName>
        <fullName evidence="8">THAP-type domain-containing protein</fullName>
    </recommendedName>
</protein>